<dbReference type="RefSeq" id="WP_379498118.1">
    <property type="nucleotide sequence ID" value="NZ_JBHSAO010000017.1"/>
</dbReference>
<evidence type="ECO:0000259" key="5">
    <source>
        <dbReference type="Pfam" id="PF00370"/>
    </source>
</evidence>
<sequence length="492" mass="54355">MKKSLVIGLDIGTTSAKAVVFDLKGKLIAETEEMITTYYLKTGWVEQNPQEVENACRLAMKNVIQKVNVEQYELLATGISCAMHSLICMDENLEPLSDMLIWSDGRSSEQAERLIDTTKGKEIYSTTGTPIHPMTPLMKLVWMRENNYEAYEKAAYFMTFKEYLLQKWFGNCAIDYSMASSTGLMNVKTLDWDEEALSLAGIKREQLSKIVPPTEIFTNITEEVANETGISKQMPFVIGAADGQLANLGSGATSPGEVNVSVGTSGAIRQFINGAPANEEMETFTYAFSEDTSIIGGPTNNGGIALQWFKDVIEFKGTHDELLAGAEAIEPGSEGIIFLPYINGERAPLWNQRAKGNFYGLSIGHKKDHLARAVLEGITFNIYQISQSLEKMAGAPKKISVNGGLSKSRLWVQIMADVFGSDIHISDTHHNAAWGAAWTALVGINEAASFNAIKENLPAEEVIHPNMEHHEIYSTVFERYEKIAKDLSIYFT</sequence>
<evidence type="ECO:0000256" key="4">
    <source>
        <dbReference type="RuleBase" id="RU003733"/>
    </source>
</evidence>
<dbReference type="CDD" id="cd07770">
    <property type="entry name" value="ASKHA_NBD_FGGY_GntK"/>
    <property type="match status" value="1"/>
</dbReference>
<evidence type="ECO:0000313" key="8">
    <source>
        <dbReference type="Proteomes" id="UP001595772"/>
    </source>
</evidence>
<keyword evidence="8" id="KW-1185">Reference proteome</keyword>
<dbReference type="InterPro" id="IPR043129">
    <property type="entry name" value="ATPase_NBD"/>
</dbReference>
<dbReference type="Pfam" id="PF00370">
    <property type="entry name" value="FGGY_N"/>
    <property type="match status" value="1"/>
</dbReference>
<keyword evidence="3 4" id="KW-0418">Kinase</keyword>
<dbReference type="PROSITE" id="PS00445">
    <property type="entry name" value="FGGY_KINASES_2"/>
    <property type="match status" value="1"/>
</dbReference>
<feature type="domain" description="Carbohydrate kinase FGGY C-terminal" evidence="6">
    <location>
        <begin position="260"/>
        <end position="442"/>
    </location>
</feature>
<organism evidence="7 8">
    <name type="scientific">Oceanobacillus longus</name>
    <dbReference type="NCBI Taxonomy" id="930120"/>
    <lineage>
        <taxon>Bacteria</taxon>
        <taxon>Bacillati</taxon>
        <taxon>Bacillota</taxon>
        <taxon>Bacilli</taxon>
        <taxon>Bacillales</taxon>
        <taxon>Bacillaceae</taxon>
        <taxon>Oceanobacillus</taxon>
    </lineage>
</organism>
<evidence type="ECO:0000256" key="2">
    <source>
        <dbReference type="ARBA" id="ARBA00022679"/>
    </source>
</evidence>
<dbReference type="InterPro" id="IPR018485">
    <property type="entry name" value="FGGY_C"/>
</dbReference>
<dbReference type="Proteomes" id="UP001595772">
    <property type="component" value="Unassembled WGS sequence"/>
</dbReference>
<dbReference type="EMBL" id="JBHSAO010000017">
    <property type="protein sequence ID" value="MFC4025623.1"/>
    <property type="molecule type" value="Genomic_DNA"/>
</dbReference>
<dbReference type="InterPro" id="IPR000577">
    <property type="entry name" value="Carb_kinase_FGGY"/>
</dbReference>
<dbReference type="EC" id="2.7.1.12" evidence="7"/>
<evidence type="ECO:0000313" key="7">
    <source>
        <dbReference type="EMBL" id="MFC4025623.1"/>
    </source>
</evidence>
<proteinExistence type="inferred from homology"/>
<accession>A0ABV8H0G2</accession>
<dbReference type="Gene3D" id="3.30.420.40">
    <property type="match status" value="2"/>
</dbReference>
<dbReference type="InterPro" id="IPR018483">
    <property type="entry name" value="Carb_kinase_FGGY_CS"/>
</dbReference>
<feature type="domain" description="Carbohydrate kinase FGGY N-terminal" evidence="5">
    <location>
        <begin position="6"/>
        <end position="249"/>
    </location>
</feature>
<dbReference type="PROSITE" id="PS00933">
    <property type="entry name" value="FGGY_KINASES_1"/>
    <property type="match status" value="1"/>
</dbReference>
<dbReference type="InterPro" id="IPR018484">
    <property type="entry name" value="FGGY_N"/>
</dbReference>
<comment type="similarity">
    <text evidence="1 4">Belongs to the FGGY kinase family.</text>
</comment>
<protein>
    <submittedName>
        <fullName evidence="7">Gluconokinase</fullName>
        <ecNumber evidence="7">2.7.1.12</ecNumber>
    </submittedName>
</protein>
<dbReference type="InterPro" id="IPR050406">
    <property type="entry name" value="FGGY_Carb_Kinase"/>
</dbReference>
<name>A0ABV8H0G2_9BACI</name>
<dbReference type="PIRSF" id="PIRSF000538">
    <property type="entry name" value="GlpK"/>
    <property type="match status" value="1"/>
</dbReference>
<dbReference type="PANTHER" id="PTHR43095">
    <property type="entry name" value="SUGAR KINASE"/>
    <property type="match status" value="1"/>
</dbReference>
<reference evidence="8" key="1">
    <citation type="journal article" date="2019" name="Int. J. Syst. Evol. Microbiol.">
        <title>The Global Catalogue of Microorganisms (GCM) 10K type strain sequencing project: providing services to taxonomists for standard genome sequencing and annotation.</title>
        <authorList>
            <consortium name="The Broad Institute Genomics Platform"/>
            <consortium name="The Broad Institute Genome Sequencing Center for Infectious Disease"/>
            <person name="Wu L."/>
            <person name="Ma J."/>
        </authorList>
    </citation>
    <scope>NUCLEOTIDE SEQUENCE [LARGE SCALE GENOMIC DNA]</scope>
    <source>
        <strain evidence="8">IBRC-M 10703</strain>
    </source>
</reference>
<dbReference type="Pfam" id="PF02782">
    <property type="entry name" value="FGGY_C"/>
    <property type="match status" value="1"/>
</dbReference>
<evidence type="ECO:0000256" key="1">
    <source>
        <dbReference type="ARBA" id="ARBA00009156"/>
    </source>
</evidence>
<evidence type="ECO:0000256" key="3">
    <source>
        <dbReference type="ARBA" id="ARBA00022777"/>
    </source>
</evidence>
<dbReference type="GO" id="GO:0046316">
    <property type="term" value="F:gluconokinase activity"/>
    <property type="evidence" value="ECO:0007669"/>
    <property type="project" value="UniProtKB-EC"/>
</dbReference>
<keyword evidence="2 4" id="KW-0808">Transferase</keyword>
<evidence type="ECO:0000259" key="6">
    <source>
        <dbReference type="Pfam" id="PF02782"/>
    </source>
</evidence>
<dbReference type="PANTHER" id="PTHR43095:SF2">
    <property type="entry name" value="GLUCONOKINASE"/>
    <property type="match status" value="1"/>
</dbReference>
<gene>
    <name evidence="7" type="ORF">ACFOUV_17735</name>
</gene>
<comment type="caution">
    <text evidence="7">The sequence shown here is derived from an EMBL/GenBank/DDBJ whole genome shotgun (WGS) entry which is preliminary data.</text>
</comment>
<dbReference type="SUPFAM" id="SSF53067">
    <property type="entry name" value="Actin-like ATPase domain"/>
    <property type="match status" value="2"/>
</dbReference>